<feature type="domain" description="SusD-like N-terminal" evidence="7">
    <location>
        <begin position="89"/>
        <end position="244"/>
    </location>
</feature>
<dbReference type="InterPro" id="IPR033985">
    <property type="entry name" value="SusD-like_N"/>
</dbReference>
<proteinExistence type="inferred from homology"/>
<dbReference type="Gene3D" id="1.25.40.390">
    <property type="match status" value="1"/>
</dbReference>
<comment type="subcellular location">
    <subcellularLocation>
        <location evidence="1">Cell outer membrane</location>
    </subcellularLocation>
</comment>
<evidence type="ECO:0000256" key="5">
    <source>
        <dbReference type="ARBA" id="ARBA00023237"/>
    </source>
</evidence>
<dbReference type="PROSITE" id="PS51257">
    <property type="entry name" value="PROKAR_LIPOPROTEIN"/>
    <property type="match status" value="1"/>
</dbReference>
<keyword evidence="4" id="KW-0472">Membrane</keyword>
<dbReference type="Proteomes" id="UP000812961">
    <property type="component" value="Unassembled WGS sequence"/>
</dbReference>
<evidence type="ECO:0000259" key="7">
    <source>
        <dbReference type="Pfam" id="PF14322"/>
    </source>
</evidence>
<dbReference type="InterPro" id="IPR011990">
    <property type="entry name" value="TPR-like_helical_dom_sf"/>
</dbReference>
<accession>A0ABS7GHT1</accession>
<keyword evidence="3" id="KW-0732">Signal</keyword>
<dbReference type="SUPFAM" id="SSF48452">
    <property type="entry name" value="TPR-like"/>
    <property type="match status" value="1"/>
</dbReference>
<name>A0ABS7GHT1_9BACT</name>
<evidence type="ECO:0000256" key="3">
    <source>
        <dbReference type="ARBA" id="ARBA00022729"/>
    </source>
</evidence>
<dbReference type="EMBL" id="JAICCF010000004">
    <property type="protein sequence ID" value="MBW8687247.1"/>
    <property type="molecule type" value="Genomic_DNA"/>
</dbReference>
<dbReference type="InterPro" id="IPR012944">
    <property type="entry name" value="SusD_RagB_dom"/>
</dbReference>
<comment type="caution">
    <text evidence="8">The sequence shown here is derived from an EMBL/GenBank/DDBJ whole genome shotgun (WGS) entry which is preliminary data.</text>
</comment>
<sequence length="501" mass="56523">MKNTFITKTLSKCIVLLSMLAFGITILAGCKKYITVDTPPTSVSTQSAFKNNAAAIQFVTALYANMSGANGNGSYVSTSILPELSADNLSLYDKNMFRYTDYYKNSLEAQYLTSGEQDTYWVINYKQLYTINVAIEQLIENRYLTPAVAKRLLGEAYFMRAFYYFYLINFFGDVPLVLTSDYERNGSLSKTSQTESYKQIETDLSAAETLLDTKYVSADVLTTTAERLRPNLSAVNALQARVFLYQKKYTQAETAASKVIDQPAYALTDPASVFLKNSTETIWALQSVNVGYNTYEGSIFNLPPSGPNGNLFGGYPFFASSSLVGSFKPGDARKTEWLGVVKANNRDYYYPKKYKIPFIANSKDLQEYEIVLRLAELYLIRAEARNEQSNTIDAVSDLNALRVKRRETGSGTVENPLPDLSATLTQTQLRELILEERRHELFTEGGHRWFDLRRSGTIDKVMAIEEVEKGGTWESYKIYYPIPRYDLMSNKSLIQTPGYSN</sequence>
<dbReference type="RefSeq" id="WP_220252568.1">
    <property type="nucleotide sequence ID" value="NZ_JAICCF010000004.1"/>
</dbReference>
<keyword evidence="5" id="KW-0998">Cell outer membrane</keyword>
<dbReference type="Pfam" id="PF14322">
    <property type="entry name" value="SusD-like_3"/>
    <property type="match status" value="1"/>
</dbReference>
<evidence type="ECO:0000313" key="9">
    <source>
        <dbReference type="Proteomes" id="UP000812961"/>
    </source>
</evidence>
<dbReference type="Pfam" id="PF07980">
    <property type="entry name" value="SusD_RagB"/>
    <property type="match status" value="1"/>
</dbReference>
<gene>
    <name evidence="8" type="ORF">K1Y79_23115</name>
</gene>
<feature type="domain" description="RagB/SusD" evidence="6">
    <location>
        <begin position="342"/>
        <end position="499"/>
    </location>
</feature>
<evidence type="ECO:0000313" key="8">
    <source>
        <dbReference type="EMBL" id="MBW8687247.1"/>
    </source>
</evidence>
<reference evidence="8 9" key="1">
    <citation type="submission" date="2021-08" db="EMBL/GenBank/DDBJ databases">
        <title>The genome sequence of Chitinophaga sp. B61.</title>
        <authorList>
            <person name="Zhang X."/>
        </authorList>
    </citation>
    <scope>NUCLEOTIDE SEQUENCE [LARGE SCALE GENOMIC DNA]</scope>
    <source>
        <strain evidence="8 9">B61</strain>
    </source>
</reference>
<dbReference type="CDD" id="cd08977">
    <property type="entry name" value="SusD"/>
    <property type="match status" value="1"/>
</dbReference>
<evidence type="ECO:0000256" key="2">
    <source>
        <dbReference type="ARBA" id="ARBA00006275"/>
    </source>
</evidence>
<protein>
    <submittedName>
        <fullName evidence="8">RagB/SusD family nutrient uptake outer membrane protein</fullName>
    </submittedName>
</protein>
<comment type="similarity">
    <text evidence="2">Belongs to the SusD family.</text>
</comment>
<evidence type="ECO:0000256" key="4">
    <source>
        <dbReference type="ARBA" id="ARBA00023136"/>
    </source>
</evidence>
<organism evidence="8 9">
    <name type="scientific">Chitinophaga rhizophila</name>
    <dbReference type="NCBI Taxonomy" id="2866212"/>
    <lineage>
        <taxon>Bacteria</taxon>
        <taxon>Pseudomonadati</taxon>
        <taxon>Bacteroidota</taxon>
        <taxon>Chitinophagia</taxon>
        <taxon>Chitinophagales</taxon>
        <taxon>Chitinophagaceae</taxon>
        <taxon>Chitinophaga</taxon>
    </lineage>
</organism>
<keyword evidence="9" id="KW-1185">Reference proteome</keyword>
<evidence type="ECO:0000259" key="6">
    <source>
        <dbReference type="Pfam" id="PF07980"/>
    </source>
</evidence>
<evidence type="ECO:0000256" key="1">
    <source>
        <dbReference type="ARBA" id="ARBA00004442"/>
    </source>
</evidence>